<keyword evidence="1" id="KW-0678">Repressor</keyword>
<name>A0A1G6GZU7_9MICO</name>
<dbReference type="PANTHER" id="PTHR30055">
    <property type="entry name" value="HTH-TYPE TRANSCRIPTIONAL REGULATOR RUTR"/>
    <property type="match status" value="1"/>
</dbReference>
<sequence length="197" mass="21712">MPRRVDHEARRHEIVQATWRLIAERGIEATTMRELARELGLANGSVTHYFPDKSAILTAAFAHVFAATTARFEQGRARTGDTGLAALRAFLLEAAPIDEERSLEARIVIAFLEYAAADPALAEMFRGLMREWQAAFAEMVAEAQAQGEVRDGLDVQAVSDAILHAVNGMQAIGILLPETAREQRMRATVDALVDMLR</sequence>
<evidence type="ECO:0000313" key="8">
    <source>
        <dbReference type="Proteomes" id="UP000183203"/>
    </source>
</evidence>
<evidence type="ECO:0000256" key="5">
    <source>
        <dbReference type="PROSITE-ProRule" id="PRU00335"/>
    </source>
</evidence>
<evidence type="ECO:0000259" key="6">
    <source>
        <dbReference type="PROSITE" id="PS50977"/>
    </source>
</evidence>
<dbReference type="GO" id="GO:0003700">
    <property type="term" value="F:DNA-binding transcription factor activity"/>
    <property type="evidence" value="ECO:0007669"/>
    <property type="project" value="TreeGrafter"/>
</dbReference>
<keyword evidence="3 5" id="KW-0238">DNA-binding</keyword>
<dbReference type="OrthoDB" id="9816296at2"/>
<dbReference type="GO" id="GO:0000976">
    <property type="term" value="F:transcription cis-regulatory region binding"/>
    <property type="evidence" value="ECO:0007669"/>
    <property type="project" value="TreeGrafter"/>
</dbReference>
<dbReference type="InterPro" id="IPR001647">
    <property type="entry name" value="HTH_TetR"/>
</dbReference>
<dbReference type="AlphaFoldDB" id="A0A1G6GZU7"/>
<dbReference type="STRING" id="993073.AS029_03105"/>
<dbReference type="PRINTS" id="PR00455">
    <property type="entry name" value="HTHTETR"/>
</dbReference>
<organism evidence="7 8">
    <name type="scientific">Microbacterium enclense</name>
    <dbReference type="NCBI Taxonomy" id="993073"/>
    <lineage>
        <taxon>Bacteria</taxon>
        <taxon>Bacillati</taxon>
        <taxon>Actinomycetota</taxon>
        <taxon>Actinomycetes</taxon>
        <taxon>Micrococcales</taxon>
        <taxon>Microbacteriaceae</taxon>
        <taxon>Microbacterium</taxon>
    </lineage>
</organism>
<accession>A0A1G6GZU7</accession>
<keyword evidence="4" id="KW-0804">Transcription</keyword>
<dbReference type="InterPro" id="IPR050109">
    <property type="entry name" value="HTH-type_TetR-like_transc_reg"/>
</dbReference>
<dbReference type="Pfam" id="PF00440">
    <property type="entry name" value="TetR_N"/>
    <property type="match status" value="1"/>
</dbReference>
<evidence type="ECO:0000256" key="1">
    <source>
        <dbReference type="ARBA" id="ARBA00022491"/>
    </source>
</evidence>
<evidence type="ECO:0000313" key="7">
    <source>
        <dbReference type="EMBL" id="SDB87471.1"/>
    </source>
</evidence>
<dbReference type="Gene3D" id="1.10.357.10">
    <property type="entry name" value="Tetracycline Repressor, domain 2"/>
    <property type="match status" value="1"/>
</dbReference>
<proteinExistence type="predicted"/>
<dbReference type="PROSITE" id="PS01081">
    <property type="entry name" value="HTH_TETR_1"/>
    <property type="match status" value="1"/>
</dbReference>
<protein>
    <submittedName>
        <fullName evidence="7">Transcriptional regulator, TetR family</fullName>
    </submittedName>
</protein>
<dbReference type="InterPro" id="IPR036271">
    <property type="entry name" value="Tet_transcr_reg_TetR-rel_C_sf"/>
</dbReference>
<dbReference type="InterPro" id="IPR009057">
    <property type="entry name" value="Homeodomain-like_sf"/>
</dbReference>
<evidence type="ECO:0000256" key="3">
    <source>
        <dbReference type="ARBA" id="ARBA00023125"/>
    </source>
</evidence>
<dbReference type="Pfam" id="PF13977">
    <property type="entry name" value="TetR_C_6"/>
    <property type="match status" value="1"/>
</dbReference>
<evidence type="ECO:0000256" key="2">
    <source>
        <dbReference type="ARBA" id="ARBA00023015"/>
    </source>
</evidence>
<dbReference type="PANTHER" id="PTHR30055:SF223">
    <property type="entry name" value="HTH-TYPE TRANSCRIPTIONAL REGULATOR UIDR"/>
    <property type="match status" value="1"/>
</dbReference>
<dbReference type="InterPro" id="IPR023772">
    <property type="entry name" value="DNA-bd_HTH_TetR-type_CS"/>
</dbReference>
<dbReference type="InterPro" id="IPR039538">
    <property type="entry name" value="BetI_C"/>
</dbReference>
<dbReference type="RefSeq" id="WP_058231097.1">
    <property type="nucleotide sequence ID" value="NZ_FMYG01000001.1"/>
</dbReference>
<feature type="domain" description="HTH tetR-type" evidence="6">
    <location>
        <begin position="8"/>
        <end position="68"/>
    </location>
</feature>
<dbReference type="Proteomes" id="UP000183203">
    <property type="component" value="Unassembled WGS sequence"/>
</dbReference>
<gene>
    <name evidence="7" type="ORF">SAMN05216418_0863</name>
</gene>
<keyword evidence="2" id="KW-0805">Transcription regulation</keyword>
<reference evidence="7 8" key="1">
    <citation type="submission" date="2016-09" db="EMBL/GenBank/DDBJ databases">
        <authorList>
            <person name="Capua I."/>
            <person name="De Benedictis P."/>
            <person name="Joannis T."/>
            <person name="Lombin L.H."/>
            <person name="Cattoli G."/>
        </authorList>
    </citation>
    <scope>NUCLEOTIDE SEQUENCE [LARGE SCALE GENOMIC DNA]</scope>
    <source>
        <strain evidence="7 8">NIO-1002</strain>
    </source>
</reference>
<dbReference type="EMBL" id="FMYG01000001">
    <property type="protein sequence ID" value="SDB87471.1"/>
    <property type="molecule type" value="Genomic_DNA"/>
</dbReference>
<dbReference type="SUPFAM" id="SSF46689">
    <property type="entry name" value="Homeodomain-like"/>
    <property type="match status" value="1"/>
</dbReference>
<dbReference type="PROSITE" id="PS50977">
    <property type="entry name" value="HTH_TETR_2"/>
    <property type="match status" value="1"/>
</dbReference>
<feature type="DNA-binding region" description="H-T-H motif" evidence="5">
    <location>
        <begin position="31"/>
        <end position="50"/>
    </location>
</feature>
<evidence type="ECO:0000256" key="4">
    <source>
        <dbReference type="ARBA" id="ARBA00023163"/>
    </source>
</evidence>
<dbReference type="SUPFAM" id="SSF48498">
    <property type="entry name" value="Tetracyclin repressor-like, C-terminal domain"/>
    <property type="match status" value="1"/>
</dbReference>